<proteinExistence type="predicted"/>
<keyword evidence="1" id="KW-0732">Signal</keyword>
<feature type="signal peptide" evidence="1">
    <location>
        <begin position="1"/>
        <end position="19"/>
    </location>
</feature>
<dbReference type="Proteomes" id="UP001345219">
    <property type="component" value="Chromosome 14"/>
</dbReference>
<accession>A0AAN7L4Y5</accession>
<dbReference type="AlphaFoldDB" id="A0AAN7L4Y5"/>
<gene>
    <name evidence="2" type="ORF">SAY87_018141</name>
</gene>
<organism evidence="2 3">
    <name type="scientific">Trapa incisa</name>
    <dbReference type="NCBI Taxonomy" id="236973"/>
    <lineage>
        <taxon>Eukaryota</taxon>
        <taxon>Viridiplantae</taxon>
        <taxon>Streptophyta</taxon>
        <taxon>Embryophyta</taxon>
        <taxon>Tracheophyta</taxon>
        <taxon>Spermatophyta</taxon>
        <taxon>Magnoliopsida</taxon>
        <taxon>eudicotyledons</taxon>
        <taxon>Gunneridae</taxon>
        <taxon>Pentapetalae</taxon>
        <taxon>rosids</taxon>
        <taxon>malvids</taxon>
        <taxon>Myrtales</taxon>
        <taxon>Lythraceae</taxon>
        <taxon>Trapa</taxon>
    </lineage>
</organism>
<keyword evidence="3" id="KW-1185">Reference proteome</keyword>
<dbReference type="EMBL" id="JAXIOK010000002">
    <property type="protein sequence ID" value="KAK4777954.1"/>
    <property type="molecule type" value="Genomic_DNA"/>
</dbReference>
<evidence type="ECO:0000313" key="2">
    <source>
        <dbReference type="EMBL" id="KAK4777954.1"/>
    </source>
</evidence>
<evidence type="ECO:0000256" key="1">
    <source>
        <dbReference type="SAM" id="SignalP"/>
    </source>
</evidence>
<evidence type="ECO:0000313" key="3">
    <source>
        <dbReference type="Proteomes" id="UP001345219"/>
    </source>
</evidence>
<feature type="chain" id="PRO_5043013371" evidence="1">
    <location>
        <begin position="20"/>
        <end position="111"/>
    </location>
</feature>
<protein>
    <submittedName>
        <fullName evidence="2">Uncharacterized protein</fullName>
    </submittedName>
</protein>
<comment type="caution">
    <text evidence="2">The sequence shown here is derived from an EMBL/GenBank/DDBJ whole genome shotgun (WGS) entry which is preliminary data.</text>
</comment>
<reference evidence="2 3" key="1">
    <citation type="journal article" date="2023" name="Hortic Res">
        <title>Pangenome of water caltrop reveals structural variations and asymmetric subgenome divergence after allopolyploidization.</title>
        <authorList>
            <person name="Zhang X."/>
            <person name="Chen Y."/>
            <person name="Wang L."/>
            <person name="Yuan Y."/>
            <person name="Fang M."/>
            <person name="Shi L."/>
            <person name="Lu R."/>
            <person name="Comes H.P."/>
            <person name="Ma Y."/>
            <person name="Chen Y."/>
            <person name="Huang G."/>
            <person name="Zhou Y."/>
            <person name="Zheng Z."/>
            <person name="Qiu Y."/>
        </authorList>
    </citation>
    <scope>NUCLEOTIDE SEQUENCE [LARGE SCALE GENOMIC DNA]</scope>
    <source>
        <tissue evidence="2">Roots</tissue>
    </source>
</reference>
<sequence length="111" mass="12769">MIAWFLLFFAHFLIKTPFPKNPLEVLMAIIKFPDSLLHVLFNSLETVCFIYPNRKIKRTTVARPSLLQETEWVVEPGHALVQGQPGPRDTITEASCFCKIRLVIYLTLILV</sequence>
<name>A0AAN7L4Y5_9MYRT</name>